<evidence type="ECO:0000256" key="1">
    <source>
        <dbReference type="ARBA" id="ARBA00004141"/>
    </source>
</evidence>
<evidence type="ECO:0008006" key="12">
    <source>
        <dbReference type="Google" id="ProtNLM"/>
    </source>
</evidence>
<dbReference type="GO" id="GO:0016020">
    <property type="term" value="C:membrane"/>
    <property type="evidence" value="ECO:0007669"/>
    <property type="project" value="UniProtKB-SubCell"/>
</dbReference>
<feature type="transmembrane region" description="Helical" evidence="9">
    <location>
        <begin position="268"/>
        <end position="298"/>
    </location>
</feature>
<dbReference type="EMBL" id="VCAU01000007">
    <property type="protein sequence ID" value="KAF9893649.1"/>
    <property type="molecule type" value="Genomic_DNA"/>
</dbReference>
<keyword evidence="8 9" id="KW-0472">Membrane</keyword>
<evidence type="ECO:0000256" key="3">
    <source>
        <dbReference type="ARBA" id="ARBA00022448"/>
    </source>
</evidence>
<feature type="transmembrane region" description="Helical" evidence="9">
    <location>
        <begin position="225"/>
        <end position="247"/>
    </location>
</feature>
<feature type="transmembrane region" description="Helical" evidence="9">
    <location>
        <begin position="330"/>
        <end position="350"/>
    </location>
</feature>
<dbReference type="AlphaFoldDB" id="A0AAD4CVU7"/>
<evidence type="ECO:0000256" key="6">
    <source>
        <dbReference type="ARBA" id="ARBA00022927"/>
    </source>
</evidence>
<dbReference type="NCBIfam" id="TIGR00728">
    <property type="entry name" value="OPT_sfam"/>
    <property type="match status" value="1"/>
</dbReference>
<dbReference type="Pfam" id="PF03169">
    <property type="entry name" value="OPT"/>
    <property type="match status" value="1"/>
</dbReference>
<proteinExistence type="inferred from homology"/>
<keyword evidence="3" id="KW-0813">Transport</keyword>
<sequence>MAEKPFEPNVVTHSAVDETVPDKTVAHLKDLRDQHQWDPNLPDEVVHEIEEALQTTDQSVRLDTTQELLDNSPYPEVRAAVANYDEGGHSNTIRAWIIGLLFATIGSALNMLFSMRQPYITIQSYVAQVVAYPIGKVWEKFVPSKQYKLFGVEFNLNPGPFSKKEHTIIVIMANATFSNGAAYATDVILAQRAFYKDGFGWAFEILLCISTQMLGFGFAGFFNRILVTPAAMIWPANLINTALFTALHDRTKPGPRDIAGWTIGKYRFFLYCMVGSFVWYWLPGYIAPFLSIFAWVTWIKPSNVIINQLFGGLTGLSLIPMTFDWSQISGFNFSPLIAPWHAIANTLLVLPMSDSHSYDNTAHPYNVSKILTADLTLDAAKYAAYSPLFLSTTFALSYGLSFAAVISVLIHTALFHGKEIIARVRHLFALRDTDAAIAAAESDKSDIHARLMARFPAVPWWWYASVSLAMMAMSLAIVLSYPTHLSWWAFFVALIMAAVWFIPVGIVQATTNIGIGLNVITEFVIGYMQPGRPMAMMLFKTYGYTTMSRGLVFSGDMKLGHYMKLPPRVTFSAQMISTLWSSLVQIAVLNWALSHIPDVCTPHQYDHYTCPHGRVFFNASIIWGVIGPARIFSPGQLYAGLMWFWLAGVLLPVGIYIAARMFPHSPVRYLSAPVIFGGTGLIPPATPLNYLTWGVTGWVFNRYVRDRWRGWWMQYNYVLSAGLDVGLALSTIVMFLTLQMTQTRFPVWWGTRVAEETMDVQQTAVRVKLAEGETFGPRVW</sequence>
<feature type="transmembrane region" description="Helical" evidence="9">
    <location>
        <begin position="638"/>
        <end position="658"/>
    </location>
</feature>
<keyword evidence="5" id="KW-0571">Peptide transport</keyword>
<dbReference type="Proteomes" id="UP001194746">
    <property type="component" value="Unassembled WGS sequence"/>
</dbReference>
<evidence type="ECO:0000256" key="8">
    <source>
        <dbReference type="ARBA" id="ARBA00023136"/>
    </source>
</evidence>
<accession>A0AAD4CVU7</accession>
<keyword evidence="6" id="KW-0653">Protein transport</keyword>
<dbReference type="NCBIfam" id="TIGR00727">
    <property type="entry name" value="ISP4_OPT"/>
    <property type="match status" value="1"/>
</dbReference>
<reference evidence="10" key="2">
    <citation type="submission" date="2020-02" db="EMBL/GenBank/DDBJ databases">
        <authorList>
            <person name="Gilchrist C.L.M."/>
            <person name="Chooi Y.-H."/>
        </authorList>
    </citation>
    <scope>NUCLEOTIDE SEQUENCE</scope>
    <source>
        <strain evidence="10">MST-FP2251</strain>
    </source>
</reference>
<evidence type="ECO:0000313" key="11">
    <source>
        <dbReference type="Proteomes" id="UP001194746"/>
    </source>
</evidence>
<keyword evidence="4 9" id="KW-0812">Transmembrane</keyword>
<comment type="similarity">
    <text evidence="2">Belongs to the oligopeptide OPT transporter family.</text>
</comment>
<feature type="transmembrane region" description="Helical" evidence="9">
    <location>
        <begin position="395"/>
        <end position="415"/>
    </location>
</feature>
<dbReference type="PANTHER" id="PTHR22601">
    <property type="entry name" value="ISP4 LIKE PROTEIN"/>
    <property type="match status" value="1"/>
</dbReference>
<protein>
    <recommendedName>
        <fullName evidence="12">OPT family small oligopeptide transporter</fullName>
    </recommendedName>
</protein>
<feature type="transmembrane region" description="Helical" evidence="9">
    <location>
        <begin position="460"/>
        <end position="481"/>
    </location>
</feature>
<evidence type="ECO:0000256" key="5">
    <source>
        <dbReference type="ARBA" id="ARBA00022856"/>
    </source>
</evidence>
<evidence type="ECO:0000256" key="9">
    <source>
        <dbReference type="SAM" id="Phobius"/>
    </source>
</evidence>
<gene>
    <name evidence="10" type="ORF">FE257_010961</name>
</gene>
<keyword evidence="11" id="KW-1185">Reference proteome</keyword>
<feature type="transmembrane region" description="Helical" evidence="9">
    <location>
        <begin position="487"/>
        <end position="506"/>
    </location>
</feature>
<dbReference type="GO" id="GO:0015031">
    <property type="term" value="P:protein transport"/>
    <property type="evidence" value="ECO:0007669"/>
    <property type="project" value="UniProtKB-KW"/>
</dbReference>
<feature type="transmembrane region" description="Helical" evidence="9">
    <location>
        <begin position="93"/>
        <end position="113"/>
    </location>
</feature>
<dbReference type="InterPro" id="IPR004813">
    <property type="entry name" value="OPT"/>
</dbReference>
<evidence type="ECO:0000256" key="2">
    <source>
        <dbReference type="ARBA" id="ARBA00008807"/>
    </source>
</evidence>
<feature type="transmembrane region" description="Helical" evidence="9">
    <location>
        <begin position="199"/>
        <end position="219"/>
    </location>
</feature>
<reference evidence="10" key="1">
    <citation type="journal article" date="2019" name="Beilstein J. Org. Chem.">
        <title>Nanangenines: drimane sesquiterpenoids as the dominant metabolite cohort of a novel Australian fungus, Aspergillus nanangensis.</title>
        <authorList>
            <person name="Lacey H.J."/>
            <person name="Gilchrist C.L.M."/>
            <person name="Crombie A."/>
            <person name="Kalaitzis J.A."/>
            <person name="Vuong D."/>
            <person name="Rutledge P.J."/>
            <person name="Turner P."/>
            <person name="Pitt J.I."/>
            <person name="Lacey E."/>
            <person name="Chooi Y.H."/>
            <person name="Piggott A.M."/>
        </authorList>
    </citation>
    <scope>NUCLEOTIDE SEQUENCE</scope>
    <source>
        <strain evidence="10">MST-FP2251</strain>
    </source>
</reference>
<organism evidence="10 11">
    <name type="scientific">Aspergillus nanangensis</name>
    <dbReference type="NCBI Taxonomy" id="2582783"/>
    <lineage>
        <taxon>Eukaryota</taxon>
        <taxon>Fungi</taxon>
        <taxon>Dikarya</taxon>
        <taxon>Ascomycota</taxon>
        <taxon>Pezizomycotina</taxon>
        <taxon>Eurotiomycetes</taxon>
        <taxon>Eurotiomycetidae</taxon>
        <taxon>Eurotiales</taxon>
        <taxon>Aspergillaceae</taxon>
        <taxon>Aspergillus</taxon>
        <taxon>Aspergillus subgen. Circumdati</taxon>
    </lineage>
</organism>
<dbReference type="InterPro" id="IPR004648">
    <property type="entry name" value="Oligpept_transpt"/>
</dbReference>
<comment type="caution">
    <text evidence="10">The sequence shown here is derived from an EMBL/GenBank/DDBJ whole genome shotgun (WGS) entry which is preliminary data.</text>
</comment>
<feature type="transmembrane region" description="Helical" evidence="9">
    <location>
        <begin position="670"/>
        <end position="695"/>
    </location>
</feature>
<evidence type="ECO:0000256" key="7">
    <source>
        <dbReference type="ARBA" id="ARBA00022989"/>
    </source>
</evidence>
<feature type="transmembrane region" description="Helical" evidence="9">
    <location>
        <begin position="715"/>
        <end position="738"/>
    </location>
</feature>
<dbReference type="GO" id="GO:0035673">
    <property type="term" value="F:oligopeptide transmembrane transporter activity"/>
    <property type="evidence" value="ECO:0007669"/>
    <property type="project" value="InterPro"/>
</dbReference>
<name>A0AAD4CVU7_ASPNN</name>
<evidence type="ECO:0000256" key="4">
    <source>
        <dbReference type="ARBA" id="ARBA00022692"/>
    </source>
</evidence>
<evidence type="ECO:0000313" key="10">
    <source>
        <dbReference type="EMBL" id="KAF9893649.1"/>
    </source>
</evidence>
<feature type="transmembrane region" description="Helical" evidence="9">
    <location>
        <begin position="304"/>
        <end position="323"/>
    </location>
</feature>
<keyword evidence="7 9" id="KW-1133">Transmembrane helix</keyword>
<comment type="subcellular location">
    <subcellularLocation>
        <location evidence="1">Membrane</location>
        <topology evidence="1">Multi-pass membrane protein</topology>
    </subcellularLocation>
</comment>